<protein>
    <submittedName>
        <fullName evidence="1">Uncharacterized protein</fullName>
    </submittedName>
</protein>
<reference evidence="1 2" key="1">
    <citation type="submission" date="2014-02" db="EMBL/GenBank/DDBJ databases">
        <authorList>
            <person name="Sears C."/>
            <person name="Carroll K."/>
            <person name="Sack B.R."/>
            <person name="Qadri F."/>
            <person name="Myers L.L."/>
            <person name="Chung G.-T."/>
            <person name="Escheverria P."/>
            <person name="Fraser C.M."/>
            <person name="Sadzewicz L."/>
            <person name="Shefchek K.A."/>
            <person name="Tallon L."/>
            <person name="Das S.P."/>
            <person name="Daugherty S."/>
            <person name="Mongodin E.F."/>
        </authorList>
    </citation>
    <scope>NUCLEOTIDE SEQUENCE [LARGE SCALE GENOMIC DNA]</scope>
    <source>
        <strain evidence="1 2">2-F-2 #4</strain>
    </source>
</reference>
<organism evidence="1 2">
    <name type="scientific">Bacteroides fragilis str. 2-F-2 #4</name>
    <dbReference type="NCBI Taxonomy" id="1339280"/>
    <lineage>
        <taxon>Bacteria</taxon>
        <taxon>Pseudomonadati</taxon>
        <taxon>Bacteroidota</taxon>
        <taxon>Bacteroidia</taxon>
        <taxon>Bacteroidales</taxon>
        <taxon>Bacteroidaceae</taxon>
        <taxon>Bacteroides</taxon>
    </lineage>
</organism>
<dbReference type="PATRIC" id="fig|1339280.3.peg.2504"/>
<dbReference type="Proteomes" id="UP000022272">
    <property type="component" value="Unassembled WGS sequence"/>
</dbReference>
<accession>A0A015ZIG7</accession>
<evidence type="ECO:0000313" key="2">
    <source>
        <dbReference type="Proteomes" id="UP000022272"/>
    </source>
</evidence>
<proteinExistence type="predicted"/>
<dbReference type="EMBL" id="JGDM01000067">
    <property type="protein sequence ID" value="EXZ44162.1"/>
    <property type="molecule type" value="Genomic_DNA"/>
</dbReference>
<dbReference type="AlphaFoldDB" id="A0A015ZIG7"/>
<comment type="caution">
    <text evidence="1">The sequence shown here is derived from an EMBL/GenBank/DDBJ whole genome shotgun (WGS) entry which is preliminary data.</text>
</comment>
<gene>
    <name evidence="1" type="ORF">M076_2627</name>
</gene>
<evidence type="ECO:0000313" key="1">
    <source>
        <dbReference type="EMBL" id="EXZ44162.1"/>
    </source>
</evidence>
<name>A0A015ZIG7_BACFG</name>
<sequence>MGVCHHTDFDTSPYFFYVGIEQIEHYCKQLEPACVFLFPIFVEKKN</sequence>